<protein>
    <recommendedName>
        <fullName evidence="4">Porin</fullName>
    </recommendedName>
</protein>
<name>A0ABQ3LZB0_9SPHN</name>
<evidence type="ECO:0000313" key="3">
    <source>
        <dbReference type="Proteomes" id="UP000652430"/>
    </source>
</evidence>
<dbReference type="Proteomes" id="UP000652430">
    <property type="component" value="Unassembled WGS sequence"/>
</dbReference>
<keyword evidence="3" id="KW-1185">Reference proteome</keyword>
<evidence type="ECO:0000256" key="1">
    <source>
        <dbReference type="SAM" id="MobiDB-lite"/>
    </source>
</evidence>
<evidence type="ECO:0000313" key="2">
    <source>
        <dbReference type="EMBL" id="GHH25342.1"/>
    </source>
</evidence>
<sequence>MVAGLLAATPAASQTTGTAGDATPQPEVPAPAKQGLSFKPDVGIVYQAGDFRLTAWGFAERLIDPGGPDYFRRVRQGAEIDLPRISDHLRIAGVYEIDLTDTNAFGINPGLAGTLNSHDFENLFVAVQDADDPAKFRVLFGHNTSILSRDDNLSSGNLPTINRSLILEEHGSTNTFGAQLGVQVQKMLSPTVTLLGSIGDNRGGLNAQQVNFSFGRAVAAKIVLTPVSDDKGGRKLTAGFAVDRTTGIRDRTFNLATAIGFAAVGGLAATGTKTTGEADIAYTFPIAGHPTTIEAEGISSRFSESRSDVYGGYVMGQVSLFDAPRTGDLDLFARFDVVSLGADQIARRATQQAIRTGFNYNLPYTRKLASLHLEYGHSTITGPTAIVTDRRSANEVRIGFRVSLQQYIRH</sequence>
<dbReference type="Gene3D" id="2.40.160.10">
    <property type="entry name" value="Porin"/>
    <property type="match status" value="1"/>
</dbReference>
<proteinExistence type="predicted"/>
<evidence type="ECO:0008006" key="4">
    <source>
        <dbReference type="Google" id="ProtNLM"/>
    </source>
</evidence>
<dbReference type="EMBL" id="BNAQ01000009">
    <property type="protein sequence ID" value="GHH25342.1"/>
    <property type="molecule type" value="Genomic_DNA"/>
</dbReference>
<accession>A0ABQ3LZB0</accession>
<gene>
    <name evidence="2" type="ORF">GCM10008023_38620</name>
</gene>
<feature type="region of interest" description="Disordered" evidence="1">
    <location>
        <begin position="8"/>
        <end position="34"/>
    </location>
</feature>
<dbReference type="InterPro" id="IPR023614">
    <property type="entry name" value="Porin_dom_sf"/>
</dbReference>
<comment type="caution">
    <text evidence="2">The sequence shown here is derived from an EMBL/GenBank/DDBJ whole genome shotgun (WGS) entry which is preliminary data.</text>
</comment>
<organism evidence="2 3">
    <name type="scientific">Sphingomonas glacialis</name>
    <dbReference type="NCBI Taxonomy" id="658225"/>
    <lineage>
        <taxon>Bacteria</taxon>
        <taxon>Pseudomonadati</taxon>
        <taxon>Pseudomonadota</taxon>
        <taxon>Alphaproteobacteria</taxon>
        <taxon>Sphingomonadales</taxon>
        <taxon>Sphingomonadaceae</taxon>
        <taxon>Sphingomonas</taxon>
    </lineage>
</organism>
<reference evidence="3" key="1">
    <citation type="journal article" date="2019" name="Int. J. Syst. Evol. Microbiol.">
        <title>The Global Catalogue of Microorganisms (GCM) 10K type strain sequencing project: providing services to taxonomists for standard genome sequencing and annotation.</title>
        <authorList>
            <consortium name="The Broad Institute Genomics Platform"/>
            <consortium name="The Broad Institute Genome Sequencing Center for Infectious Disease"/>
            <person name="Wu L."/>
            <person name="Ma J."/>
        </authorList>
    </citation>
    <scope>NUCLEOTIDE SEQUENCE [LARGE SCALE GENOMIC DNA]</scope>
    <source>
        <strain evidence="3">CGMCC 1.8957</strain>
    </source>
</reference>